<accession>A0A6U3VLV9</accession>
<feature type="compositionally biased region" description="Acidic residues" evidence="1">
    <location>
        <begin position="413"/>
        <end position="422"/>
    </location>
</feature>
<gene>
    <name evidence="2" type="ORF">DBRI1063_LOCUS25104</name>
</gene>
<dbReference type="EMBL" id="HBGN01039231">
    <property type="protein sequence ID" value="CAD9357644.1"/>
    <property type="molecule type" value="Transcribed_RNA"/>
</dbReference>
<proteinExistence type="predicted"/>
<name>A0A6U3VLV9_9STRA</name>
<sequence length="468" mass="53457">MAALNRPTNATYAIHESVTVDTTDNEDHTFCGIMFPIKCKEVLPVDHIVMNSISVRGRLGPLTVWVTKDPDVATATTAPAQLSGAAAAARTNCSSDAITSTIPSSGPSAYYRRQQHVRRSAAAGGGAGLRNGEIIMSKKNWTKIYEKTHRPSFRKYVELDLSSNPVILKPGQVRAIYIHSTLPGDEAIVYDNKQKEKTYDDGFITILPGRAHVSERPFGTVPIWGWGNPWRDNREFVGRISYGAVYKLWNPKKHLAFGDNFRCLAKTLFLCQRRWESPLCHLPDDCIFYILNMCRWDWVNDTVDNLRLRRKRNMQRLRQQQKQQQEEEERNAAAIAEEEDGNKCVAGGDMLESTSAGQEDMQIHEEEDDDWNGEDDDEDDDDEVYAEDSDDPEWMDDDEDSTEAAVFHYRDYDSDDSDAADEEQVLREEELRRSWLRRHFPRLHVLHSLVRLNESDAMEVFDTEESST</sequence>
<protein>
    <submittedName>
        <fullName evidence="2">Uncharacterized protein</fullName>
    </submittedName>
</protein>
<evidence type="ECO:0000256" key="1">
    <source>
        <dbReference type="SAM" id="MobiDB-lite"/>
    </source>
</evidence>
<feature type="compositionally biased region" description="Acidic residues" evidence="1">
    <location>
        <begin position="365"/>
        <end position="402"/>
    </location>
</feature>
<reference evidence="2" key="1">
    <citation type="submission" date="2021-01" db="EMBL/GenBank/DDBJ databases">
        <authorList>
            <person name="Corre E."/>
            <person name="Pelletier E."/>
            <person name="Niang G."/>
            <person name="Scheremetjew M."/>
            <person name="Finn R."/>
            <person name="Kale V."/>
            <person name="Holt S."/>
            <person name="Cochrane G."/>
            <person name="Meng A."/>
            <person name="Brown T."/>
            <person name="Cohen L."/>
        </authorList>
    </citation>
    <scope>NUCLEOTIDE SEQUENCE</scope>
    <source>
        <strain evidence="2">Pop2</strain>
    </source>
</reference>
<dbReference type="AlphaFoldDB" id="A0A6U3VLV9"/>
<feature type="region of interest" description="Disordered" evidence="1">
    <location>
        <begin position="317"/>
        <end position="422"/>
    </location>
</feature>
<organism evidence="2">
    <name type="scientific">Ditylum brightwellii</name>
    <dbReference type="NCBI Taxonomy" id="49249"/>
    <lineage>
        <taxon>Eukaryota</taxon>
        <taxon>Sar</taxon>
        <taxon>Stramenopiles</taxon>
        <taxon>Ochrophyta</taxon>
        <taxon>Bacillariophyta</taxon>
        <taxon>Mediophyceae</taxon>
        <taxon>Lithodesmiophycidae</taxon>
        <taxon>Lithodesmiales</taxon>
        <taxon>Lithodesmiaceae</taxon>
        <taxon>Ditylum</taxon>
    </lineage>
</organism>
<evidence type="ECO:0000313" key="2">
    <source>
        <dbReference type="EMBL" id="CAD9357644.1"/>
    </source>
</evidence>